<dbReference type="AlphaFoldDB" id="A0A0S2SME3"/>
<keyword evidence="1" id="KW-0812">Transmembrane</keyword>
<evidence type="ECO:0008006" key="4">
    <source>
        <dbReference type="Google" id="ProtNLM"/>
    </source>
</evidence>
<accession>A0A0S2SME3</accession>
<name>A0A0S2SME3_9GAMM</name>
<dbReference type="PATRIC" id="fig|652.5.peg.4063"/>
<dbReference type="RefSeq" id="WP_060587788.1">
    <property type="nucleotide sequence ID" value="NZ_CP013067.1"/>
</dbReference>
<feature type="transmembrane region" description="Helical" evidence="1">
    <location>
        <begin position="51"/>
        <end position="70"/>
    </location>
</feature>
<reference evidence="2 3" key="2">
    <citation type="journal article" date="2016" name="Genome Announc.">
        <title>Complete Genome Sequence of the Highly Virulent Aeromonas schubertii Strain WL1483, Isolated from Diseased Snakehead Fish (Channa argus) in China.</title>
        <authorList>
            <person name="Liu L."/>
            <person name="Li N."/>
            <person name="Zhang D."/>
            <person name="Fu X."/>
            <person name="Shi C."/>
            <person name="Lin Q."/>
            <person name="Hao G."/>
        </authorList>
    </citation>
    <scope>NUCLEOTIDE SEQUENCE [LARGE SCALE GENOMIC DNA]</scope>
    <source>
        <strain evidence="2 3">WL1483</strain>
    </source>
</reference>
<proteinExistence type="predicted"/>
<protein>
    <recommendedName>
        <fullName evidence="4">DUF3624 domain-containing protein</fullName>
    </recommendedName>
</protein>
<dbReference type="Proteomes" id="UP000058114">
    <property type="component" value="Chromosome"/>
</dbReference>
<gene>
    <name evidence="2" type="ORF">WL1483_3487</name>
</gene>
<dbReference type="EMBL" id="CP013067">
    <property type="protein sequence ID" value="ALP42906.1"/>
    <property type="molecule type" value="Genomic_DNA"/>
</dbReference>
<sequence>MSCDACLSDAIKAKLGRCRVCAIQCALVGCAGALAWYWLGADTSVNALTGALFGVAGWGLLLLHLLVFLWRRLTGRELGQD</sequence>
<feature type="transmembrane region" description="Helical" evidence="1">
    <location>
        <begin position="20"/>
        <end position="39"/>
    </location>
</feature>
<dbReference type="Pfam" id="PF12292">
    <property type="entry name" value="DUF3624"/>
    <property type="match status" value="1"/>
</dbReference>
<evidence type="ECO:0000313" key="2">
    <source>
        <dbReference type="EMBL" id="ALP42906.1"/>
    </source>
</evidence>
<organism evidence="2 3">
    <name type="scientific">Aeromonas schubertii</name>
    <dbReference type="NCBI Taxonomy" id="652"/>
    <lineage>
        <taxon>Bacteria</taxon>
        <taxon>Pseudomonadati</taxon>
        <taxon>Pseudomonadota</taxon>
        <taxon>Gammaproteobacteria</taxon>
        <taxon>Aeromonadales</taxon>
        <taxon>Aeromonadaceae</taxon>
        <taxon>Aeromonas</taxon>
    </lineage>
</organism>
<keyword evidence="1" id="KW-0472">Membrane</keyword>
<reference evidence="3" key="1">
    <citation type="submission" date="2015-10" db="EMBL/GenBank/DDBJ databases">
        <title>Complete Genome Sequence of Aeromonas schubertii strain WL1483.</title>
        <authorList>
            <person name="Liu L."/>
        </authorList>
    </citation>
    <scope>NUCLEOTIDE SEQUENCE [LARGE SCALE GENOMIC DNA]</scope>
    <source>
        <strain evidence="3">WL1483</strain>
    </source>
</reference>
<evidence type="ECO:0000313" key="3">
    <source>
        <dbReference type="Proteomes" id="UP000058114"/>
    </source>
</evidence>
<dbReference type="KEGG" id="asr:WL1483_3487"/>
<evidence type="ECO:0000256" key="1">
    <source>
        <dbReference type="SAM" id="Phobius"/>
    </source>
</evidence>
<dbReference type="InterPro" id="IPR022072">
    <property type="entry name" value="DUF3624"/>
</dbReference>
<keyword evidence="1" id="KW-1133">Transmembrane helix</keyword>